<protein>
    <submittedName>
        <fullName evidence="2">Uncharacterized protein</fullName>
    </submittedName>
</protein>
<name>A0A1J5RLR0_9ZZZZ</name>
<dbReference type="EMBL" id="MLJW01000291">
    <property type="protein sequence ID" value="OIQ90467.1"/>
    <property type="molecule type" value="Genomic_DNA"/>
</dbReference>
<organism evidence="2">
    <name type="scientific">mine drainage metagenome</name>
    <dbReference type="NCBI Taxonomy" id="410659"/>
    <lineage>
        <taxon>unclassified sequences</taxon>
        <taxon>metagenomes</taxon>
        <taxon>ecological metagenomes</taxon>
    </lineage>
</organism>
<accession>A0A1J5RLR0</accession>
<evidence type="ECO:0000256" key="1">
    <source>
        <dbReference type="SAM" id="MobiDB-lite"/>
    </source>
</evidence>
<reference evidence="2" key="1">
    <citation type="submission" date="2016-10" db="EMBL/GenBank/DDBJ databases">
        <title>Sequence of Gallionella enrichment culture.</title>
        <authorList>
            <person name="Poehlein A."/>
            <person name="Muehling M."/>
            <person name="Daniel R."/>
        </authorList>
    </citation>
    <scope>NUCLEOTIDE SEQUENCE</scope>
</reference>
<dbReference type="AlphaFoldDB" id="A0A1J5RLR0"/>
<proteinExistence type="predicted"/>
<evidence type="ECO:0000313" key="2">
    <source>
        <dbReference type="EMBL" id="OIQ90467.1"/>
    </source>
</evidence>
<gene>
    <name evidence="2" type="ORF">GALL_276540</name>
</gene>
<sequence length="63" mass="7066">MDQYGIFESIESSSRRNDSPQSYRAPEAAVFPMVRLQAWAGLAASLASRIDYVPAQRDYLVRG</sequence>
<feature type="region of interest" description="Disordered" evidence="1">
    <location>
        <begin position="1"/>
        <end position="23"/>
    </location>
</feature>
<comment type="caution">
    <text evidence="2">The sequence shown here is derived from an EMBL/GenBank/DDBJ whole genome shotgun (WGS) entry which is preliminary data.</text>
</comment>